<dbReference type="CDD" id="cd00947">
    <property type="entry name" value="TBP_aldolase_IIB"/>
    <property type="match status" value="1"/>
</dbReference>
<protein>
    <submittedName>
        <fullName evidence="4">Class II fructose-bisphosphate aldolase</fullName>
    </submittedName>
</protein>
<reference evidence="4" key="1">
    <citation type="submission" date="2020-10" db="EMBL/GenBank/DDBJ databases">
        <authorList>
            <person name="Gilroy R."/>
        </authorList>
    </citation>
    <scope>NUCLEOTIDE SEQUENCE</scope>
    <source>
        <strain evidence="4">ChiHcec3-11533</strain>
    </source>
</reference>
<evidence type="ECO:0000256" key="2">
    <source>
        <dbReference type="PIRSR" id="PIRSR001359-2"/>
    </source>
</evidence>
<dbReference type="EMBL" id="DVMU01000185">
    <property type="protein sequence ID" value="HIU34549.1"/>
    <property type="molecule type" value="Genomic_DNA"/>
</dbReference>
<evidence type="ECO:0000256" key="1">
    <source>
        <dbReference type="PIRSR" id="PIRSR001359-1"/>
    </source>
</evidence>
<feature type="binding site" evidence="3">
    <location>
        <position position="103"/>
    </location>
    <ligand>
        <name>Zn(2+)</name>
        <dbReference type="ChEBI" id="CHEBI:29105"/>
        <label>2</label>
    </ligand>
</feature>
<feature type="binding site" evidence="3">
    <location>
        <position position="133"/>
    </location>
    <ligand>
        <name>Zn(2+)</name>
        <dbReference type="ChEBI" id="CHEBI:29105"/>
        <label>2</label>
    </ligand>
</feature>
<dbReference type="SUPFAM" id="SSF51569">
    <property type="entry name" value="Aldolase"/>
    <property type="match status" value="1"/>
</dbReference>
<feature type="binding site" evidence="3">
    <location>
        <position position="180"/>
    </location>
    <ligand>
        <name>Zn(2+)</name>
        <dbReference type="ChEBI" id="CHEBI:29105"/>
        <label>1</label>
        <note>catalytic</note>
    </ligand>
</feature>
<feature type="binding site" evidence="3">
    <location>
        <position position="208"/>
    </location>
    <ligand>
        <name>Zn(2+)</name>
        <dbReference type="ChEBI" id="CHEBI:29105"/>
        <label>1</label>
        <note>catalytic</note>
    </ligand>
</feature>
<dbReference type="InterPro" id="IPR050246">
    <property type="entry name" value="Class_II_FBP_aldolase"/>
</dbReference>
<feature type="binding site" evidence="3">
    <location>
        <position position="82"/>
    </location>
    <ligand>
        <name>Zn(2+)</name>
        <dbReference type="ChEBI" id="CHEBI:29105"/>
        <label>1</label>
        <note>catalytic</note>
    </ligand>
</feature>
<gene>
    <name evidence="4" type="ORF">IAB02_08300</name>
</gene>
<reference evidence="4" key="2">
    <citation type="journal article" date="2021" name="PeerJ">
        <title>Extensive microbial diversity within the chicken gut microbiome revealed by metagenomics and culture.</title>
        <authorList>
            <person name="Gilroy R."/>
            <person name="Ravi A."/>
            <person name="Getino M."/>
            <person name="Pursley I."/>
            <person name="Horton D.L."/>
            <person name="Alikhan N.F."/>
            <person name="Baker D."/>
            <person name="Gharbi K."/>
            <person name="Hall N."/>
            <person name="Watson M."/>
            <person name="Adriaenssens E.M."/>
            <person name="Foster-Nyarko E."/>
            <person name="Jarju S."/>
            <person name="Secka A."/>
            <person name="Antonio M."/>
            <person name="Oren A."/>
            <person name="Chaudhuri R.R."/>
            <person name="La Ragione R."/>
            <person name="Hildebrand F."/>
            <person name="Pallen M.J."/>
        </authorList>
    </citation>
    <scope>NUCLEOTIDE SEQUENCE</scope>
    <source>
        <strain evidence="4">ChiHcec3-11533</strain>
    </source>
</reference>
<dbReference type="GO" id="GO:0005975">
    <property type="term" value="P:carbohydrate metabolic process"/>
    <property type="evidence" value="ECO:0007669"/>
    <property type="project" value="InterPro"/>
</dbReference>
<evidence type="ECO:0000313" key="4">
    <source>
        <dbReference type="EMBL" id="HIU34549.1"/>
    </source>
</evidence>
<proteinExistence type="predicted"/>
<dbReference type="GO" id="GO:0016832">
    <property type="term" value="F:aldehyde-lyase activity"/>
    <property type="evidence" value="ECO:0007669"/>
    <property type="project" value="InterPro"/>
</dbReference>
<feature type="binding site" evidence="2">
    <location>
        <begin position="230"/>
        <end position="233"/>
    </location>
    <ligand>
        <name>dihydroxyacetone phosphate</name>
        <dbReference type="ChEBI" id="CHEBI:57642"/>
    </ligand>
</feature>
<dbReference type="PIRSF" id="PIRSF001359">
    <property type="entry name" value="F_bP_aldolase_II"/>
    <property type="match status" value="1"/>
</dbReference>
<keyword evidence="3" id="KW-0862">Zinc</keyword>
<accession>A0A9D1IEK8</accession>
<dbReference type="Gene3D" id="3.20.20.70">
    <property type="entry name" value="Aldolase class I"/>
    <property type="match status" value="1"/>
</dbReference>
<dbReference type="Pfam" id="PF01116">
    <property type="entry name" value="F_bP_aldolase"/>
    <property type="match status" value="1"/>
</dbReference>
<sequence length="282" mass="31169">MKITMHELLQWADEEKFGVIAFNYSDIWDLLGIIKAAEAEHAPVMVMSVPPVVENIGIKYLYGMCNAAAESAKVPVVPHLDHSFSPAMCFGAVDTGYRSIMIDASMKSLEENIQTTKKVVDYAHRFDCFVEGELGRIRGSNCEGVVTDESKPFLTEVEDARRFVAETGVDSLAIGIGNAHGFYTERPNLNIRRLAEINEAVDTKLVLHGGTGIPAETVREAIKNGINKINVGTIIFNTHMKTLKASLNSQEEFDLKQHNCIIDAVAEVAREWIRVSMSNGRV</sequence>
<name>A0A9D1IEK8_9FIRM</name>
<dbReference type="PANTHER" id="PTHR30304">
    <property type="entry name" value="D-TAGATOSE-1,6-BISPHOSPHATE ALDOLASE"/>
    <property type="match status" value="1"/>
</dbReference>
<feature type="active site" description="Proton donor" evidence="1">
    <location>
        <position position="81"/>
    </location>
</feature>
<dbReference type="InterPro" id="IPR000771">
    <property type="entry name" value="FBA_II"/>
</dbReference>
<dbReference type="NCBIfam" id="TIGR00167">
    <property type="entry name" value="cbbA"/>
    <property type="match status" value="1"/>
</dbReference>
<dbReference type="InterPro" id="IPR013785">
    <property type="entry name" value="Aldolase_TIM"/>
</dbReference>
<dbReference type="Proteomes" id="UP000824072">
    <property type="component" value="Unassembled WGS sequence"/>
</dbReference>
<keyword evidence="3" id="KW-0479">Metal-binding</keyword>
<feature type="binding site" evidence="2">
    <location>
        <begin position="209"/>
        <end position="211"/>
    </location>
    <ligand>
        <name>dihydroxyacetone phosphate</name>
        <dbReference type="ChEBI" id="CHEBI:57642"/>
    </ligand>
</feature>
<evidence type="ECO:0000256" key="3">
    <source>
        <dbReference type="PIRSR" id="PIRSR001359-3"/>
    </source>
</evidence>
<dbReference type="AlphaFoldDB" id="A0A9D1IEK8"/>
<dbReference type="GO" id="GO:0008270">
    <property type="term" value="F:zinc ion binding"/>
    <property type="evidence" value="ECO:0007669"/>
    <property type="project" value="InterPro"/>
</dbReference>
<feature type="binding site" evidence="2">
    <location>
        <position position="181"/>
    </location>
    <ligand>
        <name>dihydroxyacetone phosphate</name>
        <dbReference type="ChEBI" id="CHEBI:57642"/>
    </ligand>
</feature>
<evidence type="ECO:0000313" key="5">
    <source>
        <dbReference type="Proteomes" id="UP000824072"/>
    </source>
</evidence>
<comment type="cofactor">
    <cofactor evidence="3">
        <name>Zn(2+)</name>
        <dbReference type="ChEBI" id="CHEBI:29105"/>
    </cofactor>
    <text evidence="3">Binds 2 Zn(2+) ions per subunit. One is catalytic and the other provides a structural contribution.</text>
</comment>
<comment type="caution">
    <text evidence="4">The sequence shown here is derived from an EMBL/GenBank/DDBJ whole genome shotgun (WGS) entry which is preliminary data.</text>
</comment>
<organism evidence="4 5">
    <name type="scientific">Candidatus Pullichristensenella excrementigallinarum</name>
    <dbReference type="NCBI Taxonomy" id="2840907"/>
    <lineage>
        <taxon>Bacteria</taxon>
        <taxon>Bacillati</taxon>
        <taxon>Bacillota</taxon>
        <taxon>Clostridia</taxon>
        <taxon>Candidatus Pullichristensenella</taxon>
    </lineage>
</organism>
<dbReference type="PANTHER" id="PTHR30304:SF0">
    <property type="entry name" value="D-TAGATOSE-1,6-BISPHOSPHATE ALDOLASE SUBUNIT GATY-RELATED"/>
    <property type="match status" value="1"/>
</dbReference>